<geneLocation type="plasmid" evidence="1">
    <name>unnamed</name>
</geneLocation>
<name>S5AIA0_9ALTE</name>
<sequence length="161" mass="17886">MCSKNTSTDVSLVENPTCRYTLEDVISDLTIEELQSVIGYLQDVEGVLQSSPFPHVEIDTSYGDIIIYDSALGWQKNNIEISTVAVRCVFSQSVTIKADILASVFEPEDFDVSVSSDGYSTVIKSELVLGDNMLALDFVKAIHVLLRCFDRVHYLSTHEVN</sequence>
<keyword evidence="1" id="KW-0614">Plasmid</keyword>
<dbReference type="EMBL" id="CP004847">
    <property type="protein sequence ID" value="AGP79842.1"/>
    <property type="molecule type" value="Genomic_DNA"/>
</dbReference>
<dbReference type="PATRIC" id="fig|1300253.3.peg.4608"/>
<dbReference type="AlphaFoldDB" id="S5AIA0"/>
<dbReference type="Proteomes" id="UP000014909">
    <property type="component" value="Plasmid unnamed"/>
</dbReference>
<evidence type="ECO:0000313" key="2">
    <source>
        <dbReference type="Proteomes" id="UP000014909"/>
    </source>
</evidence>
<evidence type="ECO:0000313" key="1">
    <source>
        <dbReference type="EMBL" id="AGP79842.1"/>
    </source>
</evidence>
<proteinExistence type="predicted"/>
<reference evidence="1 2" key="1">
    <citation type="journal article" date="2013" name="Genome Biol. Evol.">
        <title>Genomic Diversity of "Deep Ecotype" Alteromonas macleodii Isolates: Evidence for Pan-Mediterranean Clonal Frames.</title>
        <authorList>
            <person name="Lopez-Perez M."/>
            <person name="Gonzaga A."/>
            <person name="Rodriguez-Valera F."/>
        </authorList>
    </citation>
    <scope>NUCLEOTIDE SEQUENCE [LARGE SCALE GENOMIC DNA]</scope>
    <source>
        <strain evidence="2">'English Channel 615'</strain>
        <plasmid evidence="2">Plasmid</plasmid>
    </source>
</reference>
<protein>
    <submittedName>
        <fullName evidence="1">Uncharacterized protein</fullName>
    </submittedName>
</protein>
<gene>
    <name evidence="1" type="ORF">I633_22096</name>
</gene>
<organism evidence="1 2">
    <name type="scientific">Alteromonas mediterranea 615</name>
    <dbReference type="NCBI Taxonomy" id="1300253"/>
    <lineage>
        <taxon>Bacteria</taxon>
        <taxon>Pseudomonadati</taxon>
        <taxon>Pseudomonadota</taxon>
        <taxon>Gammaproteobacteria</taxon>
        <taxon>Alteromonadales</taxon>
        <taxon>Alteromonadaceae</taxon>
        <taxon>Alteromonas/Salinimonas group</taxon>
        <taxon>Alteromonas</taxon>
    </lineage>
</organism>
<dbReference type="KEGG" id="amh:I633_22096"/>
<accession>S5AIA0</accession>
<dbReference type="HOGENOM" id="CLU_1640248_0_0_6"/>
<dbReference type="BioCyc" id="AMAC1300253:G12YX-3489-MONOMER"/>